<accession>A0A284VNB1</accession>
<name>A0A284VNB1_9EURY</name>
<sequence>MDLSLNVAFIRKVFEYDTPESDMVIELLSNQTADIEQLYFLISRSLILQIAFLRRKSKRKDCSLKMENEYLIKQAPDALSFK</sequence>
<dbReference type="Proteomes" id="UP000218615">
    <property type="component" value="Unassembled WGS sequence"/>
</dbReference>
<dbReference type="EMBL" id="FZMP01000115">
    <property type="protein sequence ID" value="SNQ60766.1"/>
    <property type="molecule type" value="Genomic_DNA"/>
</dbReference>
<keyword evidence="2" id="KW-1185">Reference proteome</keyword>
<reference evidence="2" key="1">
    <citation type="submission" date="2017-06" db="EMBL/GenBank/DDBJ databases">
        <authorList>
            <person name="Cremers G."/>
        </authorList>
    </citation>
    <scope>NUCLEOTIDE SEQUENCE [LARGE SCALE GENOMIC DNA]</scope>
</reference>
<organism evidence="1 2">
    <name type="scientific">Candidatus Methanoperedens nitratireducens</name>
    <dbReference type="NCBI Taxonomy" id="1392998"/>
    <lineage>
        <taxon>Archaea</taxon>
        <taxon>Methanobacteriati</taxon>
        <taxon>Methanobacteriota</taxon>
        <taxon>Stenosarchaea group</taxon>
        <taxon>Methanomicrobia</taxon>
        <taxon>Methanosarcinales</taxon>
        <taxon>ANME-2 cluster</taxon>
        <taxon>Candidatus Methanoperedentaceae</taxon>
        <taxon>Candidatus Methanoperedens</taxon>
    </lineage>
</organism>
<evidence type="ECO:0000313" key="2">
    <source>
        <dbReference type="Proteomes" id="UP000218615"/>
    </source>
</evidence>
<evidence type="ECO:0000313" key="1">
    <source>
        <dbReference type="EMBL" id="SNQ60766.1"/>
    </source>
</evidence>
<dbReference type="AlphaFoldDB" id="A0A284VNB1"/>
<proteinExistence type="predicted"/>
<protein>
    <submittedName>
        <fullName evidence="1">Uncharacterized protein</fullName>
    </submittedName>
</protein>
<gene>
    <name evidence="1" type="ORF">MNV_2010014</name>
</gene>